<dbReference type="Proteomes" id="UP000799755">
    <property type="component" value="Unassembled WGS sequence"/>
</dbReference>
<comment type="caution">
    <text evidence="1">The sequence shown here is derived from an EMBL/GenBank/DDBJ whole genome shotgun (WGS) entry which is preliminary data.</text>
</comment>
<protein>
    <submittedName>
        <fullName evidence="1">Uncharacterized protein</fullName>
    </submittedName>
</protein>
<name>A0ACB6Q9T2_9PLEO</name>
<keyword evidence="2" id="KW-1185">Reference proteome</keyword>
<dbReference type="EMBL" id="MU003547">
    <property type="protein sequence ID" value="KAF2463714.1"/>
    <property type="molecule type" value="Genomic_DNA"/>
</dbReference>
<evidence type="ECO:0000313" key="2">
    <source>
        <dbReference type="Proteomes" id="UP000799755"/>
    </source>
</evidence>
<reference evidence="1" key="1">
    <citation type="journal article" date="2020" name="Stud. Mycol.">
        <title>101 Dothideomycetes genomes: a test case for predicting lifestyles and emergence of pathogens.</title>
        <authorList>
            <person name="Haridas S."/>
            <person name="Albert R."/>
            <person name="Binder M."/>
            <person name="Bloem J."/>
            <person name="Labutti K."/>
            <person name="Salamov A."/>
            <person name="Andreopoulos B."/>
            <person name="Baker S."/>
            <person name="Barry K."/>
            <person name="Bills G."/>
            <person name="Bluhm B."/>
            <person name="Cannon C."/>
            <person name="Castanera R."/>
            <person name="Culley D."/>
            <person name="Daum C."/>
            <person name="Ezra D."/>
            <person name="Gonzalez J."/>
            <person name="Henrissat B."/>
            <person name="Kuo A."/>
            <person name="Liang C."/>
            <person name="Lipzen A."/>
            <person name="Lutzoni F."/>
            <person name="Magnuson J."/>
            <person name="Mondo S."/>
            <person name="Nolan M."/>
            <person name="Ohm R."/>
            <person name="Pangilinan J."/>
            <person name="Park H.-J."/>
            <person name="Ramirez L."/>
            <person name="Alfaro M."/>
            <person name="Sun H."/>
            <person name="Tritt A."/>
            <person name="Yoshinaga Y."/>
            <person name="Zwiers L.-H."/>
            <person name="Turgeon B."/>
            <person name="Goodwin S."/>
            <person name="Spatafora J."/>
            <person name="Crous P."/>
            <person name="Grigoriev I."/>
        </authorList>
    </citation>
    <scope>NUCLEOTIDE SEQUENCE</scope>
    <source>
        <strain evidence="1">ATCC 200398</strain>
    </source>
</reference>
<accession>A0ACB6Q9T2</accession>
<gene>
    <name evidence="1" type="ORF">BDR25DRAFT_362516</name>
</gene>
<proteinExistence type="predicted"/>
<sequence length="332" mass="37230">MRTVVETCVNNELRVTASRLWELNAPRHRIRLLGWSTTSLPCRLVCWVIRVCRFGKQWITLPVPLAAHIVLEGTQVNSLNDRLRHHQHDLLSIFCSPIAIAADKAHAEAVVLCYAPLCNPLCKIVKGDSEQRCLPLPGWTLRLSGGSHARGLGDEHIRNGGIVELSNGGPSRDMLGSDTGTDDRIWGSPLERNNPARFTPASSYHSLLSFVRPTPHLQRFRNPKPPCRKVSAKRTSSLNLTACPDLYQEIPVNLELDCDAQQSDQQVPPPWRRPPHQKLWASNSARHEQPDFTQRRCWRRVQVNTPILCVPQGAGTSDRSPYFSSCSLPTAF</sequence>
<organism evidence="1 2">
    <name type="scientific">Lindgomyces ingoldianus</name>
    <dbReference type="NCBI Taxonomy" id="673940"/>
    <lineage>
        <taxon>Eukaryota</taxon>
        <taxon>Fungi</taxon>
        <taxon>Dikarya</taxon>
        <taxon>Ascomycota</taxon>
        <taxon>Pezizomycotina</taxon>
        <taxon>Dothideomycetes</taxon>
        <taxon>Pleosporomycetidae</taxon>
        <taxon>Pleosporales</taxon>
        <taxon>Lindgomycetaceae</taxon>
        <taxon>Lindgomyces</taxon>
    </lineage>
</organism>
<evidence type="ECO:0000313" key="1">
    <source>
        <dbReference type="EMBL" id="KAF2463714.1"/>
    </source>
</evidence>